<dbReference type="PROSITE" id="PS50994">
    <property type="entry name" value="INTEGRASE"/>
    <property type="match status" value="1"/>
</dbReference>
<dbReference type="InterPro" id="IPR001584">
    <property type="entry name" value="Integrase_cat-core"/>
</dbReference>
<reference evidence="2 3" key="1">
    <citation type="submission" date="2023-09" db="EMBL/GenBank/DDBJ databases">
        <title>Nesidiocoris tenuis whole genome shotgun sequence.</title>
        <authorList>
            <person name="Shibata T."/>
            <person name="Shimoda M."/>
            <person name="Kobayashi T."/>
            <person name="Uehara T."/>
        </authorList>
    </citation>
    <scope>NUCLEOTIDE SEQUENCE [LARGE SCALE GENOMIC DNA]</scope>
    <source>
        <strain evidence="2 3">Japan</strain>
    </source>
</reference>
<gene>
    <name evidence="2" type="ORF">NTJ_07000</name>
</gene>
<sequence>MMGPVYVHSGKSATKVKAYVAIFICFSVKACHLELVSDLSTSAFLGAFKRFISRRGVCAKIYSDNGTNFVGAKRELKKLLFDYEKGHSITDLATREGVEWHMIPPGSPHFGGLWESAVKTAKYHFQRMMRSTTLTIEEMTTLLCQIEACLNSRPLTYLSNDITEFSPLTPAHFLVGGPLHVPDETNFKTEIDKYQKKWIQVQRYTNQFWRLWSKSYLTSLQQRTKWKEDGINARIGTIVMIEEPNLHPTQWKLGRIEEVHPGKDGRVRVATVRLANNSMVKRTVTKLCPLPIQKSDEEIDDLGSPGENVQDSQL</sequence>
<dbReference type="PANTHER" id="PTHR47331:SF1">
    <property type="entry name" value="GAG-LIKE PROTEIN"/>
    <property type="match status" value="1"/>
</dbReference>
<accession>A0ABN7APP2</accession>
<dbReference type="Pfam" id="PF18701">
    <property type="entry name" value="DUF5641"/>
    <property type="match status" value="1"/>
</dbReference>
<evidence type="ECO:0000259" key="1">
    <source>
        <dbReference type="PROSITE" id="PS50994"/>
    </source>
</evidence>
<proteinExistence type="predicted"/>
<dbReference type="PANTHER" id="PTHR47331">
    <property type="entry name" value="PHD-TYPE DOMAIN-CONTAINING PROTEIN"/>
    <property type="match status" value="1"/>
</dbReference>
<dbReference type="SUPFAM" id="SSF53098">
    <property type="entry name" value="Ribonuclease H-like"/>
    <property type="match status" value="1"/>
</dbReference>
<dbReference type="EMBL" id="AP028913">
    <property type="protein sequence ID" value="BES94191.1"/>
    <property type="molecule type" value="Genomic_DNA"/>
</dbReference>
<dbReference type="Proteomes" id="UP001307889">
    <property type="component" value="Chromosome 5"/>
</dbReference>
<evidence type="ECO:0000313" key="2">
    <source>
        <dbReference type="EMBL" id="BES94191.1"/>
    </source>
</evidence>
<dbReference type="InterPro" id="IPR036397">
    <property type="entry name" value="RNaseH_sf"/>
</dbReference>
<dbReference type="Gene3D" id="3.30.420.10">
    <property type="entry name" value="Ribonuclease H-like superfamily/Ribonuclease H"/>
    <property type="match status" value="1"/>
</dbReference>
<dbReference type="InterPro" id="IPR040676">
    <property type="entry name" value="DUF5641"/>
</dbReference>
<organism evidence="2 3">
    <name type="scientific">Nesidiocoris tenuis</name>
    <dbReference type="NCBI Taxonomy" id="355587"/>
    <lineage>
        <taxon>Eukaryota</taxon>
        <taxon>Metazoa</taxon>
        <taxon>Ecdysozoa</taxon>
        <taxon>Arthropoda</taxon>
        <taxon>Hexapoda</taxon>
        <taxon>Insecta</taxon>
        <taxon>Pterygota</taxon>
        <taxon>Neoptera</taxon>
        <taxon>Paraneoptera</taxon>
        <taxon>Hemiptera</taxon>
        <taxon>Heteroptera</taxon>
        <taxon>Panheteroptera</taxon>
        <taxon>Cimicomorpha</taxon>
        <taxon>Miridae</taxon>
        <taxon>Dicyphina</taxon>
        <taxon>Nesidiocoris</taxon>
    </lineage>
</organism>
<name>A0ABN7APP2_9HEMI</name>
<dbReference type="InterPro" id="IPR012337">
    <property type="entry name" value="RNaseH-like_sf"/>
</dbReference>
<keyword evidence="3" id="KW-1185">Reference proteome</keyword>
<evidence type="ECO:0000313" key="3">
    <source>
        <dbReference type="Proteomes" id="UP001307889"/>
    </source>
</evidence>
<protein>
    <recommendedName>
        <fullName evidence="1">Integrase catalytic domain-containing protein</fullName>
    </recommendedName>
</protein>
<feature type="domain" description="Integrase catalytic" evidence="1">
    <location>
        <begin position="1"/>
        <end position="178"/>
    </location>
</feature>